<dbReference type="Proteomes" id="UP000557566">
    <property type="component" value="Unassembled WGS sequence"/>
</dbReference>
<keyword evidence="2" id="KW-1185">Reference proteome</keyword>
<accession>A0A8H4LT85</accession>
<protein>
    <submittedName>
        <fullName evidence="1">Uncharacterized protein</fullName>
    </submittedName>
</protein>
<dbReference type="EMBL" id="JAAVMX010000008">
    <property type="protein sequence ID" value="KAF4505125.1"/>
    <property type="molecule type" value="Genomic_DNA"/>
</dbReference>
<evidence type="ECO:0000313" key="2">
    <source>
        <dbReference type="Proteomes" id="UP000557566"/>
    </source>
</evidence>
<evidence type="ECO:0000313" key="1">
    <source>
        <dbReference type="EMBL" id="KAF4505125.1"/>
    </source>
</evidence>
<proteinExistence type="predicted"/>
<dbReference type="AlphaFoldDB" id="A0A8H4LT85"/>
<name>A0A8H4LT85_9HYPO</name>
<comment type="caution">
    <text evidence="1">The sequence shown here is derived from an EMBL/GenBank/DDBJ whole genome shotgun (WGS) entry which is preliminary data.</text>
</comment>
<organism evidence="1 2">
    <name type="scientific">Ophiocordyceps sinensis</name>
    <dbReference type="NCBI Taxonomy" id="72228"/>
    <lineage>
        <taxon>Eukaryota</taxon>
        <taxon>Fungi</taxon>
        <taxon>Dikarya</taxon>
        <taxon>Ascomycota</taxon>
        <taxon>Pezizomycotina</taxon>
        <taxon>Sordariomycetes</taxon>
        <taxon>Hypocreomycetidae</taxon>
        <taxon>Hypocreales</taxon>
        <taxon>Ophiocordycipitaceae</taxon>
        <taxon>Ophiocordyceps</taxon>
    </lineage>
</organism>
<reference evidence="1 2" key="1">
    <citation type="journal article" date="2020" name="Genome Biol. Evol.">
        <title>A new high-quality draft genome assembly of the Chinese cordyceps Ophiocordyceps sinensis.</title>
        <authorList>
            <person name="Shu R."/>
            <person name="Zhang J."/>
            <person name="Meng Q."/>
            <person name="Zhang H."/>
            <person name="Zhou G."/>
            <person name="Li M."/>
            <person name="Wu P."/>
            <person name="Zhao Y."/>
            <person name="Chen C."/>
            <person name="Qin Q."/>
        </authorList>
    </citation>
    <scope>NUCLEOTIDE SEQUENCE [LARGE SCALE GENOMIC DNA]</scope>
    <source>
        <strain evidence="1 2">IOZ07</strain>
    </source>
</reference>
<sequence length="108" mass="11817">MFVKTPLVPSLTSGHFSHLFSGLTHSPQAAVAFKCRAIEHKPSVVPTPGVAPSCSQITFRLRGNALPKTSLGRYDWSMSFGRLHQGVEEPHRLIALTARPKRCGRVTP</sequence>
<gene>
    <name evidence="1" type="ORF">G6O67_007106</name>
</gene>